<protein>
    <recommendedName>
        <fullName evidence="10">Sensor-like histidine kinase SenX3</fullName>
        <ecNumber evidence="3">2.7.13.3</ecNumber>
    </recommendedName>
</protein>
<name>A0ABU3GA65_9MICO</name>
<evidence type="ECO:0000256" key="10">
    <source>
        <dbReference type="ARBA" id="ARBA00039401"/>
    </source>
</evidence>
<evidence type="ECO:0000256" key="5">
    <source>
        <dbReference type="ARBA" id="ARBA00022679"/>
    </source>
</evidence>
<gene>
    <name evidence="13" type="ORF">Q9S71_07705</name>
</gene>
<dbReference type="InterPro" id="IPR005467">
    <property type="entry name" value="His_kinase_dom"/>
</dbReference>
<dbReference type="EC" id="2.7.13.3" evidence="3"/>
<keyword evidence="14" id="KW-1185">Reference proteome</keyword>
<feature type="transmembrane region" description="Helical" evidence="11">
    <location>
        <begin position="155"/>
        <end position="177"/>
    </location>
</feature>
<feature type="transmembrane region" description="Helical" evidence="11">
    <location>
        <begin position="267"/>
        <end position="287"/>
    </location>
</feature>
<keyword evidence="11" id="KW-1133">Transmembrane helix</keyword>
<dbReference type="InterPro" id="IPR050351">
    <property type="entry name" value="BphY/WalK/GraS-like"/>
</dbReference>
<evidence type="ECO:0000256" key="11">
    <source>
        <dbReference type="SAM" id="Phobius"/>
    </source>
</evidence>
<feature type="transmembrane region" description="Helical" evidence="11">
    <location>
        <begin position="124"/>
        <end position="143"/>
    </location>
</feature>
<reference evidence="13 14" key="1">
    <citation type="submission" date="2023-08" db="EMBL/GenBank/DDBJ databases">
        <title>Microbacterium aquilitoris sp. nov. and Microbacterium gwkjibeachense sp. nov., isolated from beach.</title>
        <authorList>
            <person name="Lee S.D."/>
            <person name="Yang H."/>
            <person name="Kim I."/>
        </authorList>
    </citation>
    <scope>NUCLEOTIDE SEQUENCE [LARGE SCALE GENOMIC DNA]</scope>
    <source>
        <strain evidence="13 14">KSW4-11</strain>
    </source>
</reference>
<dbReference type="EMBL" id="JAUZVV010000001">
    <property type="protein sequence ID" value="MDT3316709.1"/>
    <property type="molecule type" value="Genomic_DNA"/>
</dbReference>
<evidence type="ECO:0000256" key="1">
    <source>
        <dbReference type="ARBA" id="ARBA00000085"/>
    </source>
</evidence>
<dbReference type="PANTHER" id="PTHR42878">
    <property type="entry name" value="TWO-COMPONENT HISTIDINE KINASE"/>
    <property type="match status" value="1"/>
</dbReference>
<dbReference type="SMART" id="SM00387">
    <property type="entry name" value="HATPase_c"/>
    <property type="match status" value="1"/>
</dbReference>
<dbReference type="Pfam" id="PF02518">
    <property type="entry name" value="HATPase_c"/>
    <property type="match status" value="1"/>
</dbReference>
<evidence type="ECO:0000256" key="9">
    <source>
        <dbReference type="ARBA" id="ARBA00023012"/>
    </source>
</evidence>
<evidence type="ECO:0000256" key="2">
    <source>
        <dbReference type="ARBA" id="ARBA00004236"/>
    </source>
</evidence>
<keyword evidence="5" id="KW-0808">Transferase</keyword>
<feature type="transmembrane region" description="Helical" evidence="11">
    <location>
        <begin position="189"/>
        <end position="208"/>
    </location>
</feature>
<keyword evidence="11" id="KW-0812">Transmembrane</keyword>
<feature type="transmembrane region" description="Helical" evidence="11">
    <location>
        <begin position="46"/>
        <end position="63"/>
    </location>
</feature>
<dbReference type="RefSeq" id="WP_311861536.1">
    <property type="nucleotide sequence ID" value="NZ_JAUZVV010000001.1"/>
</dbReference>
<sequence>MSGIQSERAGRVPASRRIALWTLTALSILLLALIGVRLQASGLPIAIWWPAAGVSLAFALRVARERRWVVIVLIFGLTAVANAIGGRPWQLCLLYGAFNAVEIVLVVGLLSRRDSTFRLDSLNAATRFVGAVLASAAVAAVGITTANVVVDGGGFFPTSVVIFASHSSAMMLIGSLAILPRDGGPRAHLAELVAHVLVVGGAVVLAFGPLGYTQLSFLTFAALAAGCLRFPLRVAIWSSLITSVAVLLLTLTSGGTAKLGTVGSPEAAVTLVVFMSAIGLFTVLVSVARFEGRRNAAVAVQAAEEIAAAERARASAMATQLDLERQREDFVTAASHELRTPVTTVLGYADLLGESPLTAEQRSWVDSTRRGAARLAGLLDGLTQAAAGGERVRLSVDDLIGDVCAAHHAEAVARRTDLVTTRSGLHVTAVESDARRALWSLVANAVTFAEAGTVEVSARRAGDDVTIAVSDDGPGMSPTTLANAFQRFFRGPEAEGRTASGIGLGLATARDLARRNDGDITLTSTPGEGVVATLRLPSA</sequence>
<feature type="transmembrane region" description="Helical" evidence="11">
    <location>
        <begin position="20"/>
        <end position="40"/>
    </location>
</feature>
<evidence type="ECO:0000256" key="7">
    <source>
        <dbReference type="ARBA" id="ARBA00022777"/>
    </source>
</evidence>
<keyword evidence="8" id="KW-0067">ATP-binding</keyword>
<dbReference type="Gene3D" id="3.30.565.10">
    <property type="entry name" value="Histidine kinase-like ATPase, C-terminal domain"/>
    <property type="match status" value="1"/>
</dbReference>
<feature type="transmembrane region" description="Helical" evidence="11">
    <location>
        <begin position="93"/>
        <end position="112"/>
    </location>
</feature>
<dbReference type="InterPro" id="IPR003594">
    <property type="entry name" value="HATPase_dom"/>
</dbReference>
<dbReference type="PANTHER" id="PTHR42878:SF7">
    <property type="entry name" value="SENSOR HISTIDINE KINASE GLRK"/>
    <property type="match status" value="1"/>
</dbReference>
<dbReference type="PROSITE" id="PS50109">
    <property type="entry name" value="HIS_KIN"/>
    <property type="match status" value="1"/>
</dbReference>
<organism evidence="13 14">
    <name type="scientific">Microbacterium gawkjiense</name>
    <dbReference type="NCBI Taxonomy" id="3067309"/>
    <lineage>
        <taxon>Bacteria</taxon>
        <taxon>Bacillati</taxon>
        <taxon>Actinomycetota</taxon>
        <taxon>Actinomycetes</taxon>
        <taxon>Micrococcales</taxon>
        <taxon>Microbacteriaceae</taxon>
        <taxon>Microbacterium</taxon>
    </lineage>
</organism>
<feature type="transmembrane region" description="Helical" evidence="11">
    <location>
        <begin position="239"/>
        <end position="261"/>
    </location>
</feature>
<dbReference type="PRINTS" id="PR00344">
    <property type="entry name" value="BCTRLSENSOR"/>
</dbReference>
<dbReference type="Gene3D" id="1.10.287.130">
    <property type="match status" value="1"/>
</dbReference>
<dbReference type="SMART" id="SM00388">
    <property type="entry name" value="HisKA"/>
    <property type="match status" value="1"/>
</dbReference>
<evidence type="ECO:0000313" key="13">
    <source>
        <dbReference type="EMBL" id="MDT3316709.1"/>
    </source>
</evidence>
<keyword evidence="11" id="KW-0472">Membrane</keyword>
<dbReference type="Pfam" id="PF00512">
    <property type="entry name" value="HisKA"/>
    <property type="match status" value="1"/>
</dbReference>
<dbReference type="SUPFAM" id="SSF55874">
    <property type="entry name" value="ATPase domain of HSP90 chaperone/DNA topoisomerase II/histidine kinase"/>
    <property type="match status" value="1"/>
</dbReference>
<evidence type="ECO:0000313" key="14">
    <source>
        <dbReference type="Proteomes" id="UP001251849"/>
    </source>
</evidence>
<keyword evidence="4" id="KW-0597">Phosphoprotein</keyword>
<feature type="transmembrane region" description="Helical" evidence="11">
    <location>
        <begin position="68"/>
        <end position="87"/>
    </location>
</feature>
<feature type="domain" description="Histidine kinase" evidence="12">
    <location>
        <begin position="333"/>
        <end position="539"/>
    </location>
</feature>
<dbReference type="InterPro" id="IPR003661">
    <property type="entry name" value="HisK_dim/P_dom"/>
</dbReference>
<keyword evidence="6" id="KW-0547">Nucleotide-binding</keyword>
<comment type="caution">
    <text evidence="13">The sequence shown here is derived from an EMBL/GenBank/DDBJ whole genome shotgun (WGS) entry which is preliminary data.</text>
</comment>
<evidence type="ECO:0000259" key="12">
    <source>
        <dbReference type="PROSITE" id="PS50109"/>
    </source>
</evidence>
<dbReference type="Proteomes" id="UP001251849">
    <property type="component" value="Unassembled WGS sequence"/>
</dbReference>
<dbReference type="InterPro" id="IPR004358">
    <property type="entry name" value="Sig_transdc_His_kin-like_C"/>
</dbReference>
<dbReference type="InterPro" id="IPR036890">
    <property type="entry name" value="HATPase_C_sf"/>
</dbReference>
<dbReference type="SUPFAM" id="SSF47384">
    <property type="entry name" value="Homodimeric domain of signal transducing histidine kinase"/>
    <property type="match status" value="1"/>
</dbReference>
<keyword evidence="9" id="KW-0902">Two-component regulatory system</keyword>
<keyword evidence="7 13" id="KW-0418">Kinase</keyword>
<dbReference type="CDD" id="cd00082">
    <property type="entry name" value="HisKA"/>
    <property type="match status" value="1"/>
</dbReference>
<evidence type="ECO:0000256" key="3">
    <source>
        <dbReference type="ARBA" id="ARBA00012438"/>
    </source>
</evidence>
<comment type="subcellular location">
    <subcellularLocation>
        <location evidence="2">Cell membrane</location>
    </subcellularLocation>
</comment>
<evidence type="ECO:0000256" key="8">
    <source>
        <dbReference type="ARBA" id="ARBA00022840"/>
    </source>
</evidence>
<proteinExistence type="predicted"/>
<dbReference type="GO" id="GO:0016301">
    <property type="term" value="F:kinase activity"/>
    <property type="evidence" value="ECO:0007669"/>
    <property type="project" value="UniProtKB-KW"/>
</dbReference>
<accession>A0ABU3GA65</accession>
<evidence type="ECO:0000256" key="6">
    <source>
        <dbReference type="ARBA" id="ARBA00022741"/>
    </source>
</evidence>
<evidence type="ECO:0000256" key="4">
    <source>
        <dbReference type="ARBA" id="ARBA00022553"/>
    </source>
</evidence>
<comment type="catalytic activity">
    <reaction evidence="1">
        <text>ATP + protein L-histidine = ADP + protein N-phospho-L-histidine.</text>
        <dbReference type="EC" id="2.7.13.3"/>
    </reaction>
</comment>
<dbReference type="InterPro" id="IPR036097">
    <property type="entry name" value="HisK_dim/P_sf"/>
</dbReference>